<dbReference type="RefSeq" id="WP_029626701.1">
    <property type="nucleotide sequence ID" value="NZ_AFSL01000084.1"/>
</dbReference>
<reference evidence="1 2" key="1">
    <citation type="submission" date="2016-10" db="EMBL/GenBank/DDBJ databases">
        <authorList>
            <person name="de Groot N.N."/>
        </authorList>
    </citation>
    <scope>NUCLEOTIDE SEQUENCE [LARGE SCALE GENOMIC DNA]</scope>
    <source>
        <strain evidence="1 2">DSM 19012</strain>
    </source>
</reference>
<dbReference type="FunCoup" id="A0A1I2F0T7">
    <property type="interactions" value="86"/>
</dbReference>
<dbReference type="STRING" id="385682.SAMN05444380_12538"/>
<dbReference type="Pfam" id="PF00300">
    <property type="entry name" value="His_Phos_1"/>
    <property type="match status" value="1"/>
</dbReference>
<dbReference type="CDD" id="cd07067">
    <property type="entry name" value="HP_PGM_like"/>
    <property type="match status" value="1"/>
</dbReference>
<keyword evidence="2" id="KW-1185">Reference proteome</keyword>
<dbReference type="Gene3D" id="3.40.50.1240">
    <property type="entry name" value="Phosphoglycerate mutase-like"/>
    <property type="match status" value="1"/>
</dbReference>
<gene>
    <name evidence="1" type="ORF">SAMN05444380_12538</name>
</gene>
<dbReference type="InParanoid" id="A0A1I2F0T7"/>
<sequence length="168" mass="18945">MKRLILVRHAKAEPLTDAKDDFGRQLKKRGIKDVRLISDHLIGKRIVPDTIISSPAHRALQTAQIMAGAYSIPEIEIIKLPLIYEGYTIEQFLKEIALRARMVDSLMVVGHNPEIAMTAVQLTGDRFFNFPTTATASIVFSVSDWNQIKVGSGRTELFVFPKELKDRK</sequence>
<proteinExistence type="predicted"/>
<dbReference type="PANTHER" id="PTHR47623:SF1">
    <property type="entry name" value="OS09G0287300 PROTEIN"/>
    <property type="match status" value="1"/>
</dbReference>
<dbReference type="PANTHER" id="PTHR47623">
    <property type="entry name" value="OS09G0287300 PROTEIN"/>
    <property type="match status" value="1"/>
</dbReference>
<organism evidence="1 2">
    <name type="scientific">Thermophagus xiamenensis</name>
    <dbReference type="NCBI Taxonomy" id="385682"/>
    <lineage>
        <taxon>Bacteria</taxon>
        <taxon>Pseudomonadati</taxon>
        <taxon>Bacteroidota</taxon>
        <taxon>Bacteroidia</taxon>
        <taxon>Marinilabiliales</taxon>
        <taxon>Marinilabiliaceae</taxon>
        <taxon>Thermophagus</taxon>
    </lineage>
</organism>
<accession>A0A1I2F0T7</accession>
<dbReference type="OrthoDB" id="9810154at2"/>
<dbReference type="EMBL" id="FONA01000025">
    <property type="protein sequence ID" value="SFE98121.1"/>
    <property type="molecule type" value="Genomic_DNA"/>
</dbReference>
<evidence type="ECO:0000313" key="2">
    <source>
        <dbReference type="Proteomes" id="UP000181976"/>
    </source>
</evidence>
<dbReference type="Proteomes" id="UP000181976">
    <property type="component" value="Unassembled WGS sequence"/>
</dbReference>
<evidence type="ECO:0000313" key="1">
    <source>
        <dbReference type="EMBL" id="SFE98121.1"/>
    </source>
</evidence>
<dbReference type="eggNOG" id="COG2062">
    <property type="taxonomic scope" value="Bacteria"/>
</dbReference>
<dbReference type="InterPro" id="IPR013078">
    <property type="entry name" value="His_Pase_superF_clade-1"/>
</dbReference>
<protein>
    <submittedName>
        <fullName evidence="1">Phosphohistidine phosphatase, SixA</fullName>
    </submittedName>
</protein>
<dbReference type="AlphaFoldDB" id="A0A1I2F0T7"/>
<dbReference type="InterPro" id="IPR029033">
    <property type="entry name" value="His_PPase_superfam"/>
</dbReference>
<dbReference type="SUPFAM" id="SSF53254">
    <property type="entry name" value="Phosphoglycerate mutase-like"/>
    <property type="match status" value="1"/>
</dbReference>
<name>A0A1I2F0T7_9BACT</name>